<feature type="domain" description="GST C-terminal" evidence="5">
    <location>
        <begin position="90"/>
        <end position="221"/>
    </location>
</feature>
<evidence type="ECO:0000259" key="5">
    <source>
        <dbReference type="PROSITE" id="PS50405"/>
    </source>
</evidence>
<dbReference type="SUPFAM" id="SSF52833">
    <property type="entry name" value="Thioredoxin-like"/>
    <property type="match status" value="1"/>
</dbReference>
<dbReference type="GO" id="GO:0006749">
    <property type="term" value="P:glutathione metabolic process"/>
    <property type="evidence" value="ECO:0007669"/>
    <property type="project" value="InterPro"/>
</dbReference>
<dbReference type="CDD" id="cd03185">
    <property type="entry name" value="GST_C_Tau"/>
    <property type="match status" value="1"/>
</dbReference>
<dbReference type="InterPro" id="IPR045074">
    <property type="entry name" value="GST_C_Tau"/>
</dbReference>
<dbReference type="SUPFAM" id="SSF47616">
    <property type="entry name" value="GST C-terminal domain-like"/>
    <property type="match status" value="1"/>
</dbReference>
<dbReference type="SFLD" id="SFLDG01152">
    <property type="entry name" value="Main.3:_Omega-_and_Tau-like"/>
    <property type="match status" value="1"/>
</dbReference>
<reference evidence="6" key="1">
    <citation type="submission" date="2020-03" db="EMBL/GenBank/DDBJ databases">
        <title>A high-quality chromosome-level genome assembly of a woody plant with both climbing and erect habits, Rhamnella rubrinervis.</title>
        <authorList>
            <person name="Lu Z."/>
            <person name="Yang Y."/>
            <person name="Zhu X."/>
            <person name="Sun Y."/>
        </authorList>
    </citation>
    <scope>NUCLEOTIDE SEQUENCE</scope>
    <source>
        <strain evidence="6">BYM</strain>
        <tissue evidence="6">Leaf</tissue>
    </source>
</reference>
<accession>A0A8K0E170</accession>
<evidence type="ECO:0000256" key="1">
    <source>
        <dbReference type="ARBA" id="ARBA00022679"/>
    </source>
</evidence>
<protein>
    <recommendedName>
        <fullName evidence="3">Glutathione S-transferase</fullName>
        <ecNumber evidence="3">2.5.1.18</ecNumber>
    </recommendedName>
</protein>
<dbReference type="PROSITE" id="PS50405">
    <property type="entry name" value="GST_CTER"/>
    <property type="match status" value="1"/>
</dbReference>
<evidence type="ECO:0000256" key="2">
    <source>
        <dbReference type="ARBA" id="ARBA00047960"/>
    </source>
</evidence>
<comment type="subcellular location">
    <subcellularLocation>
        <location evidence="3">Cytoplasm</location>
        <location evidence="3">Cytosol</location>
    </subcellularLocation>
</comment>
<keyword evidence="3" id="KW-0963">Cytoplasm</keyword>
<dbReference type="PANTHER" id="PTHR11260">
    <property type="entry name" value="GLUTATHIONE S-TRANSFERASE, GST, SUPERFAMILY, GST DOMAIN CONTAINING"/>
    <property type="match status" value="1"/>
</dbReference>
<evidence type="ECO:0000256" key="3">
    <source>
        <dbReference type="RuleBase" id="RU369102"/>
    </source>
</evidence>
<dbReference type="EC" id="2.5.1.18" evidence="3"/>
<dbReference type="Gene3D" id="1.20.1050.10">
    <property type="match status" value="1"/>
</dbReference>
<gene>
    <name evidence="6" type="ORF">FNV43_RR20460</name>
</gene>
<comment type="similarity">
    <text evidence="3">Belongs to the GST superfamily.</text>
</comment>
<dbReference type="GO" id="GO:0004364">
    <property type="term" value="F:glutathione transferase activity"/>
    <property type="evidence" value="ECO:0007669"/>
    <property type="project" value="UniProtKB-UniRule"/>
</dbReference>
<comment type="caution">
    <text evidence="6">The sequence shown here is derived from an EMBL/GenBank/DDBJ whole genome shotgun (WGS) entry which is preliminary data.</text>
</comment>
<evidence type="ECO:0000313" key="7">
    <source>
        <dbReference type="Proteomes" id="UP000796880"/>
    </source>
</evidence>
<dbReference type="Pfam" id="PF02798">
    <property type="entry name" value="GST_N"/>
    <property type="match status" value="1"/>
</dbReference>
<dbReference type="OrthoDB" id="1157989at2759"/>
<dbReference type="GO" id="GO:0005829">
    <property type="term" value="C:cytosol"/>
    <property type="evidence" value="ECO:0007669"/>
    <property type="project" value="UniProtKB-SubCell"/>
</dbReference>
<dbReference type="InterPro" id="IPR004045">
    <property type="entry name" value="Glutathione_S-Trfase_N"/>
</dbReference>
<keyword evidence="7" id="KW-1185">Reference proteome</keyword>
<dbReference type="Proteomes" id="UP000796880">
    <property type="component" value="Unassembled WGS sequence"/>
</dbReference>
<dbReference type="InterPro" id="IPR010987">
    <property type="entry name" value="Glutathione-S-Trfase_C-like"/>
</dbReference>
<sequence>MAAAGSVVHGMWASPFSKRVELALKVKGIPYEYVEEDLKNKRQYFLQINPVYKKIPVLVHNGKPICESLIILEYIEDTWKNTGPKLLPDDSYERAQVRFWIDFVHSKFSDNVMQAITKDGEMQEKAISNIHEQMKILDEGLKRFYPNGTSGISNETLGLLDIVGGSVFCPFKASEQVLGLKFIDPEKTPLVYSWVETLRGLSLLKETTPPHDKQVQIITYFRQISINPPSA</sequence>
<evidence type="ECO:0000259" key="4">
    <source>
        <dbReference type="PROSITE" id="PS50404"/>
    </source>
</evidence>
<comment type="catalytic activity">
    <reaction evidence="2 3">
        <text>RX + glutathione = an S-substituted glutathione + a halide anion + H(+)</text>
        <dbReference type="Rhea" id="RHEA:16437"/>
        <dbReference type="ChEBI" id="CHEBI:15378"/>
        <dbReference type="ChEBI" id="CHEBI:16042"/>
        <dbReference type="ChEBI" id="CHEBI:17792"/>
        <dbReference type="ChEBI" id="CHEBI:57925"/>
        <dbReference type="ChEBI" id="CHEBI:90779"/>
        <dbReference type="EC" id="2.5.1.18"/>
    </reaction>
</comment>
<dbReference type="CDD" id="cd03058">
    <property type="entry name" value="GST_N_Tau"/>
    <property type="match status" value="1"/>
</dbReference>
<feature type="domain" description="GST N-terminal" evidence="4">
    <location>
        <begin position="4"/>
        <end position="83"/>
    </location>
</feature>
<name>A0A8K0E170_9ROSA</name>
<dbReference type="SFLD" id="SFLDS00019">
    <property type="entry name" value="Glutathione_Transferase_(cytos"/>
    <property type="match status" value="1"/>
</dbReference>
<dbReference type="InterPro" id="IPR036249">
    <property type="entry name" value="Thioredoxin-like_sf"/>
</dbReference>
<dbReference type="FunFam" id="3.40.30.10:FF:000014">
    <property type="entry name" value="Tau class glutathione S-transferase"/>
    <property type="match status" value="1"/>
</dbReference>
<dbReference type="EMBL" id="VOIH02000009">
    <property type="protein sequence ID" value="KAF3437704.1"/>
    <property type="molecule type" value="Genomic_DNA"/>
</dbReference>
<dbReference type="InterPro" id="IPR036282">
    <property type="entry name" value="Glutathione-S-Trfase_C_sf"/>
</dbReference>
<dbReference type="InterPro" id="IPR040079">
    <property type="entry name" value="Glutathione_S-Trfase"/>
</dbReference>
<keyword evidence="1 3" id="KW-0808">Transferase</keyword>
<proteinExistence type="inferred from homology"/>
<organism evidence="6 7">
    <name type="scientific">Rhamnella rubrinervis</name>
    <dbReference type="NCBI Taxonomy" id="2594499"/>
    <lineage>
        <taxon>Eukaryota</taxon>
        <taxon>Viridiplantae</taxon>
        <taxon>Streptophyta</taxon>
        <taxon>Embryophyta</taxon>
        <taxon>Tracheophyta</taxon>
        <taxon>Spermatophyta</taxon>
        <taxon>Magnoliopsida</taxon>
        <taxon>eudicotyledons</taxon>
        <taxon>Gunneridae</taxon>
        <taxon>Pentapetalae</taxon>
        <taxon>rosids</taxon>
        <taxon>fabids</taxon>
        <taxon>Rosales</taxon>
        <taxon>Rhamnaceae</taxon>
        <taxon>rhamnoid group</taxon>
        <taxon>Rhamneae</taxon>
        <taxon>Rhamnella</taxon>
    </lineage>
</organism>
<dbReference type="PANTHER" id="PTHR11260:SF784">
    <property type="entry name" value="GLUTATHIONE S-TRANSFERASE"/>
    <property type="match status" value="1"/>
</dbReference>
<dbReference type="Gene3D" id="3.40.30.10">
    <property type="entry name" value="Glutaredoxin"/>
    <property type="match status" value="1"/>
</dbReference>
<dbReference type="PROSITE" id="PS50404">
    <property type="entry name" value="GST_NTER"/>
    <property type="match status" value="1"/>
</dbReference>
<comment type="function">
    <text evidence="3">Is involved in the conjugation of reduced glutathione to a wide number of exogenous and endogenous hydrophobic electrophiles.</text>
</comment>
<dbReference type="InterPro" id="IPR045073">
    <property type="entry name" value="Omega/Tau-like"/>
</dbReference>
<evidence type="ECO:0000313" key="6">
    <source>
        <dbReference type="EMBL" id="KAF3437704.1"/>
    </source>
</evidence>
<dbReference type="AlphaFoldDB" id="A0A8K0E170"/>
<dbReference type="SFLD" id="SFLDG00358">
    <property type="entry name" value="Main_(cytGST)"/>
    <property type="match status" value="1"/>
</dbReference>